<dbReference type="RefSeq" id="WP_024632153.1">
    <property type="nucleotide sequence ID" value="NZ_JAROCD010000007.1"/>
</dbReference>
<dbReference type="InterPro" id="IPR035959">
    <property type="entry name" value="RutC-like_sf"/>
</dbReference>
<sequence>MSRQQVFTGSPWEPLVGYCRAIRVGNRIEVAGTTAMQDGVVVGAGDPYAQTRFVLQTIENALKELGADMSHVVRTRMFVTDISRWEEVGKAHGEFFGQIQPVATMVEVSALIDPLLMVEIEAEAIIDAEAETDGEITK</sequence>
<dbReference type="PANTHER" id="PTHR43857:SF1">
    <property type="entry name" value="YJGH FAMILY PROTEIN"/>
    <property type="match status" value="1"/>
</dbReference>
<dbReference type="Gene3D" id="3.30.1330.40">
    <property type="entry name" value="RutC-like"/>
    <property type="match status" value="1"/>
</dbReference>
<protein>
    <submittedName>
        <fullName evidence="1">RidA family protein</fullName>
    </submittedName>
</protein>
<name>A0ABT8JC97_9BACL</name>
<gene>
    <name evidence="1" type="ORF">P5G61_15910</name>
</gene>
<dbReference type="Pfam" id="PF01042">
    <property type="entry name" value="Ribonuc_L-PSP"/>
    <property type="match status" value="1"/>
</dbReference>
<dbReference type="EMBL" id="JAROCD010000007">
    <property type="protein sequence ID" value="MDN4602723.1"/>
    <property type="molecule type" value="Genomic_DNA"/>
</dbReference>
<dbReference type="PANTHER" id="PTHR43857">
    <property type="entry name" value="BLR7761 PROTEIN"/>
    <property type="match status" value="1"/>
</dbReference>
<dbReference type="InterPro" id="IPR006175">
    <property type="entry name" value="YjgF/YER057c/UK114"/>
</dbReference>
<dbReference type="CDD" id="cd06154">
    <property type="entry name" value="YjgF_YER057c_UK114_like_6"/>
    <property type="match status" value="1"/>
</dbReference>
<organism evidence="1 2">
    <name type="scientific">Paenibacillus vandeheii</name>
    <dbReference type="NCBI Taxonomy" id="3035917"/>
    <lineage>
        <taxon>Bacteria</taxon>
        <taxon>Bacillati</taxon>
        <taxon>Bacillota</taxon>
        <taxon>Bacilli</taxon>
        <taxon>Bacillales</taxon>
        <taxon>Paenibacillaceae</taxon>
        <taxon>Paenibacillus</taxon>
    </lineage>
</organism>
<accession>A0ABT8JC97</accession>
<proteinExistence type="predicted"/>
<reference evidence="1" key="1">
    <citation type="submission" date="2023-03" db="EMBL/GenBank/DDBJ databases">
        <title>MT1 and MT2 Draft Genomes of Novel Species.</title>
        <authorList>
            <person name="Venkateswaran K."/>
        </authorList>
    </citation>
    <scope>NUCLEOTIDE SEQUENCE</scope>
    <source>
        <strain evidence="1">F6_3S_P_1C</strain>
    </source>
</reference>
<comment type="caution">
    <text evidence="1">The sequence shown here is derived from an EMBL/GenBank/DDBJ whole genome shotgun (WGS) entry which is preliminary data.</text>
</comment>
<evidence type="ECO:0000313" key="2">
    <source>
        <dbReference type="Proteomes" id="UP001174205"/>
    </source>
</evidence>
<keyword evidence="2" id="KW-1185">Reference proteome</keyword>
<evidence type="ECO:0000313" key="1">
    <source>
        <dbReference type="EMBL" id="MDN4602723.1"/>
    </source>
</evidence>
<dbReference type="Proteomes" id="UP001174205">
    <property type="component" value="Unassembled WGS sequence"/>
</dbReference>
<dbReference type="SUPFAM" id="SSF55298">
    <property type="entry name" value="YjgF-like"/>
    <property type="match status" value="1"/>
</dbReference>